<keyword evidence="3" id="KW-1185">Reference proteome</keyword>
<evidence type="ECO:0000313" key="3">
    <source>
        <dbReference type="Proteomes" id="UP000308430"/>
    </source>
</evidence>
<name>A0A4S4B0S8_9RHOO</name>
<proteinExistence type="predicted"/>
<dbReference type="Gene3D" id="3.30.1490.150">
    <property type="entry name" value="Hypothetical protein ph0010, domain 2"/>
    <property type="match status" value="1"/>
</dbReference>
<dbReference type="SUPFAM" id="SSF143447">
    <property type="entry name" value="AMMECR1-like"/>
    <property type="match status" value="1"/>
</dbReference>
<dbReference type="Proteomes" id="UP000308430">
    <property type="component" value="Unassembled WGS sequence"/>
</dbReference>
<dbReference type="RefSeq" id="WP_136347095.1">
    <property type="nucleotide sequence ID" value="NZ_SSOC01000002.1"/>
</dbReference>
<evidence type="ECO:0000259" key="1">
    <source>
        <dbReference type="PROSITE" id="PS51112"/>
    </source>
</evidence>
<evidence type="ECO:0000313" key="2">
    <source>
        <dbReference type="EMBL" id="THF66146.1"/>
    </source>
</evidence>
<dbReference type="InterPro" id="IPR027485">
    <property type="entry name" value="AMMECR1_N"/>
</dbReference>
<sequence length="203" mass="21314">MPAVPATERDESLGALLLARARAAIGRALGRAVELPDDPALAVRGATLVALSVDGKLRGRAGGARPVRALRDDVAANAVAAALHAPDSVPLAAAELDALRIEVALLSEIEFLDFADDAALLAQLTPFEHGLMLFGGCRGASFLPGDWRHFPDPGRFLAALKARAGVAAERPAGALMAARYRVRTWSESMHVQPREYAGADPRA</sequence>
<reference evidence="2 3" key="1">
    <citation type="submission" date="2019-04" db="EMBL/GenBank/DDBJ databases">
        <title>Azoarcus nasutitermitis sp. nov. isolated from termite nest.</title>
        <authorList>
            <person name="Lin S.-Y."/>
            <person name="Hameed A."/>
            <person name="Hsu Y.-H."/>
            <person name="Young C.-C."/>
        </authorList>
    </citation>
    <scope>NUCLEOTIDE SEQUENCE [LARGE SCALE GENOMIC DNA]</scope>
    <source>
        <strain evidence="2 3">CC-YHH838</strain>
    </source>
</reference>
<gene>
    <name evidence="2" type="primary">amrA</name>
    <name evidence="2" type="ORF">E6C76_04620</name>
</gene>
<dbReference type="Pfam" id="PF01871">
    <property type="entry name" value="AMMECR1"/>
    <property type="match status" value="1"/>
</dbReference>
<protein>
    <submittedName>
        <fullName evidence="2">AmmeMemoRadiSam system protein A</fullName>
    </submittedName>
</protein>
<dbReference type="NCBIfam" id="TIGR04335">
    <property type="entry name" value="AmmeMemoSam_A"/>
    <property type="match status" value="1"/>
</dbReference>
<feature type="domain" description="AMMECR1" evidence="1">
    <location>
        <begin position="1"/>
        <end position="196"/>
    </location>
</feature>
<dbReference type="EMBL" id="SSOC01000002">
    <property type="protein sequence ID" value="THF66146.1"/>
    <property type="molecule type" value="Genomic_DNA"/>
</dbReference>
<organism evidence="2 3">
    <name type="scientific">Pseudothauera nasutitermitis</name>
    <dbReference type="NCBI Taxonomy" id="2565930"/>
    <lineage>
        <taxon>Bacteria</taxon>
        <taxon>Pseudomonadati</taxon>
        <taxon>Pseudomonadota</taxon>
        <taxon>Betaproteobacteria</taxon>
        <taxon>Rhodocyclales</taxon>
        <taxon>Zoogloeaceae</taxon>
        <taxon>Pseudothauera</taxon>
    </lineage>
</organism>
<dbReference type="AlphaFoldDB" id="A0A4S4B0S8"/>
<dbReference type="PROSITE" id="PS51112">
    <property type="entry name" value="AMMECR1"/>
    <property type="match status" value="1"/>
</dbReference>
<dbReference type="InterPro" id="IPR002733">
    <property type="entry name" value="AMMECR1_domain"/>
</dbReference>
<dbReference type="Gene3D" id="3.30.700.20">
    <property type="entry name" value="Hypothetical protein ph0010, domain 1"/>
    <property type="match status" value="1"/>
</dbReference>
<accession>A0A4S4B0S8</accession>
<comment type="caution">
    <text evidence="2">The sequence shown here is derived from an EMBL/GenBank/DDBJ whole genome shotgun (WGS) entry which is preliminary data.</text>
</comment>
<dbReference type="OrthoDB" id="9782820at2"/>
<dbReference type="InterPro" id="IPR027623">
    <property type="entry name" value="AmmeMemoSam_A"/>
</dbReference>
<dbReference type="InterPro" id="IPR036071">
    <property type="entry name" value="AMMECR1_dom_sf"/>
</dbReference>